<reference evidence="1" key="1">
    <citation type="submission" date="2020-05" db="UniProtKB">
        <authorList>
            <consortium name="EnsemblMetazoa"/>
        </authorList>
    </citation>
    <scope>IDENTIFICATION</scope>
    <source>
        <strain evidence="1">TTRI</strain>
    </source>
</reference>
<keyword evidence="2" id="KW-1185">Reference proteome</keyword>
<dbReference type="PANTHER" id="PTHR21580:SF28">
    <property type="entry name" value="BOREALIN N-TERMINAL DOMAIN-CONTAINING PROTEIN-RELATED"/>
    <property type="match status" value="1"/>
</dbReference>
<dbReference type="InterPro" id="IPR010736">
    <property type="entry name" value="SHIPPO-rpt"/>
</dbReference>
<dbReference type="Proteomes" id="UP000078200">
    <property type="component" value="Unassembled WGS sequence"/>
</dbReference>
<name>A0A1A9UN64_GLOAU</name>
<accession>A0A1A9UN64</accession>
<dbReference type="STRING" id="7395.A0A1A9UN64"/>
<organism evidence="1 2">
    <name type="scientific">Glossina austeni</name>
    <name type="common">Savannah tsetse fly</name>
    <dbReference type="NCBI Taxonomy" id="7395"/>
    <lineage>
        <taxon>Eukaryota</taxon>
        <taxon>Metazoa</taxon>
        <taxon>Ecdysozoa</taxon>
        <taxon>Arthropoda</taxon>
        <taxon>Hexapoda</taxon>
        <taxon>Insecta</taxon>
        <taxon>Pterygota</taxon>
        <taxon>Neoptera</taxon>
        <taxon>Endopterygota</taxon>
        <taxon>Diptera</taxon>
        <taxon>Brachycera</taxon>
        <taxon>Muscomorpha</taxon>
        <taxon>Hippoboscoidea</taxon>
        <taxon>Glossinidae</taxon>
        <taxon>Glossina</taxon>
    </lineage>
</organism>
<evidence type="ECO:0000313" key="2">
    <source>
        <dbReference type="Proteomes" id="UP000078200"/>
    </source>
</evidence>
<dbReference type="Pfam" id="PF07004">
    <property type="entry name" value="SHIPPO-rpt"/>
    <property type="match status" value="4"/>
</dbReference>
<dbReference type="InterPro" id="IPR051291">
    <property type="entry name" value="CIMAP"/>
</dbReference>
<proteinExistence type="predicted"/>
<dbReference type="PANTHER" id="PTHR21580">
    <property type="entry name" value="SHIPPO-1-RELATED"/>
    <property type="match status" value="1"/>
</dbReference>
<dbReference type="GO" id="GO:0005856">
    <property type="term" value="C:cytoskeleton"/>
    <property type="evidence" value="ECO:0007669"/>
    <property type="project" value="TreeGrafter"/>
</dbReference>
<protein>
    <submittedName>
        <fullName evidence="1">Uncharacterized protein</fullName>
    </submittedName>
</protein>
<evidence type="ECO:0000313" key="1">
    <source>
        <dbReference type="EnsemblMetazoa" id="GAUT010090-PA"/>
    </source>
</evidence>
<dbReference type="AlphaFoldDB" id="A0A1A9UN64"/>
<dbReference type="VEuPathDB" id="VectorBase:GAUT010090"/>
<sequence>MWSRQVINPTKAVGGNKLKDICRESFKASNSSPSIQVSTKNMNTGGIQGARARNFYWSSYVKANEAAKIDPNIGDRACQLFGQLEGLASLYGLPPTVGYENHDVRKQRLPKYSFGVKTEQKLTQLGPGPAIYNVEKLVRYGASKANHFTIAPKTKIIEKAKSPGPQAYAVHKYPILKGSRAPAYSMGKVLTFEFKKFAPGPNKYGIKDNFLRLRAPAYTLGVKKYLPEKKISPGPAGFPATDLNLVKPQSPKYTITPNNKFIHKLYGPGSNFYNRMNYKPGKRAPIYSFGIRHHSKSPPMIVPCDNI</sequence>
<dbReference type="EnsemblMetazoa" id="GAUT010090-RA">
    <property type="protein sequence ID" value="GAUT010090-PA"/>
    <property type="gene ID" value="GAUT010090"/>
</dbReference>